<evidence type="ECO:0000259" key="7">
    <source>
        <dbReference type="Pfam" id="PF24882"/>
    </source>
</evidence>
<dbReference type="AlphaFoldDB" id="C5M564"/>
<dbReference type="eggNOG" id="KOG2928">
    <property type="taxonomic scope" value="Eukaryota"/>
</dbReference>
<keyword evidence="3" id="KW-0235">DNA replication</keyword>
<keyword evidence="4" id="KW-0539">Nucleus</keyword>
<dbReference type="InterPro" id="IPR056772">
    <property type="entry name" value="RecA-like_ORC2"/>
</dbReference>
<evidence type="ECO:0000256" key="1">
    <source>
        <dbReference type="ARBA" id="ARBA00004123"/>
    </source>
</evidence>
<dbReference type="PANTHER" id="PTHR14052:SF0">
    <property type="entry name" value="ORIGIN RECOGNITION COMPLEX SUBUNIT 2"/>
    <property type="match status" value="1"/>
</dbReference>
<gene>
    <name evidence="8" type="ORF">CTRG_02042</name>
</gene>
<dbReference type="KEGG" id="ctp:CTRG_02042"/>
<organism evidence="8 9">
    <name type="scientific">Candida tropicalis (strain ATCC MYA-3404 / T1)</name>
    <name type="common">Yeast</name>
    <dbReference type="NCBI Taxonomy" id="294747"/>
    <lineage>
        <taxon>Eukaryota</taxon>
        <taxon>Fungi</taxon>
        <taxon>Dikarya</taxon>
        <taxon>Ascomycota</taxon>
        <taxon>Saccharomycotina</taxon>
        <taxon>Pichiomycetes</taxon>
        <taxon>Debaryomycetaceae</taxon>
        <taxon>Candida/Lodderomyces clade</taxon>
        <taxon>Candida</taxon>
    </lineage>
</organism>
<evidence type="ECO:0000313" key="8">
    <source>
        <dbReference type="EMBL" id="EER35180.1"/>
    </source>
</evidence>
<feature type="region of interest" description="Disordered" evidence="5">
    <location>
        <begin position="129"/>
        <end position="236"/>
    </location>
</feature>
<feature type="region of interest" description="Disordered" evidence="5">
    <location>
        <begin position="247"/>
        <end position="266"/>
    </location>
</feature>
<dbReference type="InterPro" id="IPR007220">
    <property type="entry name" value="ORC2"/>
</dbReference>
<dbReference type="GO" id="GO:0005664">
    <property type="term" value="C:nuclear origin of replication recognition complex"/>
    <property type="evidence" value="ECO:0007669"/>
    <property type="project" value="TreeGrafter"/>
</dbReference>
<feature type="domain" description="Origin recognition complex subunit 2 RecA-like" evidence="6">
    <location>
        <begin position="398"/>
        <end position="580"/>
    </location>
</feature>
<feature type="compositionally biased region" description="Basic residues" evidence="5">
    <location>
        <begin position="131"/>
        <end position="146"/>
    </location>
</feature>
<evidence type="ECO:0000256" key="5">
    <source>
        <dbReference type="SAM" id="MobiDB-lite"/>
    </source>
</evidence>
<feature type="compositionally biased region" description="Acidic residues" evidence="5">
    <location>
        <begin position="161"/>
        <end position="196"/>
    </location>
</feature>
<dbReference type="PANTHER" id="PTHR14052">
    <property type="entry name" value="ORIGIN RECOGNITION COMPLEX SUBUNIT 2"/>
    <property type="match status" value="1"/>
</dbReference>
<feature type="compositionally biased region" description="Basic and acidic residues" evidence="5">
    <location>
        <begin position="247"/>
        <end position="265"/>
    </location>
</feature>
<evidence type="ECO:0000259" key="6">
    <source>
        <dbReference type="Pfam" id="PF04084"/>
    </source>
</evidence>
<dbReference type="Pfam" id="PF24882">
    <property type="entry name" value="WHD_ORC2"/>
    <property type="match status" value="1"/>
</dbReference>
<dbReference type="STRING" id="294747.C5M564"/>
<feature type="region of interest" description="Disordered" evidence="5">
    <location>
        <begin position="1"/>
        <end position="63"/>
    </location>
</feature>
<dbReference type="EMBL" id="GG692396">
    <property type="protein sequence ID" value="EER35180.1"/>
    <property type="molecule type" value="Genomic_DNA"/>
</dbReference>
<dbReference type="RefSeq" id="XP_002547735.1">
    <property type="nucleotide sequence ID" value="XM_002547689.1"/>
</dbReference>
<dbReference type="InterPro" id="IPR056773">
    <property type="entry name" value="WHD_ORC2"/>
</dbReference>
<dbReference type="OrthoDB" id="346673at2759"/>
<protein>
    <recommendedName>
        <fullName evidence="10">Origin recognition complex subunit 2</fullName>
    </recommendedName>
</protein>
<comment type="similarity">
    <text evidence="2">Belongs to the ORC2 family.</text>
</comment>
<evidence type="ECO:0000256" key="3">
    <source>
        <dbReference type="ARBA" id="ARBA00022705"/>
    </source>
</evidence>
<sequence length="721" mass="83114">MSQPGTPHRSPFRSPTKRRIETLVSPGIPKFKFSPVKTPNGRAGLASPEKRSMADLDKSARKRANTNLYNRLMDEYDDDNNDFLDEQDRILAERIIKQSRGEQDNNLFNYAPDVQVEIDLTKVVPILKKESKQHKRTSSRPRRQAAPKKIVKELTYSSDSSSEEFIDDTVEEDEEEEEDDVDELVSEDDKDDDFEIKEEAPKVVKKKSEFRMQTKSKSGVKKKRGRPKKSEHVADSVKSIFHQDDKLFKSEKKQESEPPKPKELIIPKPPVKYLHSIFDQIYDRNSVPTISGIAKSKIEEDDSMVFEPLPIPNLDENGNIADEEYIKKYFDGVDPAKYKEGRFLDDKVFFLEGSEGYFEQQSRRHKASGNLLSSVAPELDFSEFYKLVKLGDAVSSSQKQELWQLHKYLYNQWCFELTQGFNLNFFGIGSKIDILKDFAQNYFGLWWKEVVGKEELPKVLVINGYNPSVNIRKMIFDIGSILVPDVIIPKHVAGTVPFVMNYLEESRKPVPKCGFHIPKILLIIHNLDGEVFRVDKTQTLLSQLMSLPEVWAMSSTDHINVPLLWDSSKLKNMNLIWHDLTTFSSYQRETSFKDVLNIGRSKKYVGGLGAKFVLRSLTENHRNLYRELLIAQLDNMEKSAPSEGARVGLKGTIKVAVELKDLYNTCLNEFITSNEITFRTFLKEYVEHKMCQLVKNSSGVEMIFVPFTYEEIQNIYKQEFE</sequence>
<keyword evidence="9" id="KW-1185">Reference proteome</keyword>
<dbReference type="GO" id="GO:0006260">
    <property type="term" value="P:DNA replication"/>
    <property type="evidence" value="ECO:0007669"/>
    <property type="project" value="UniProtKB-KW"/>
</dbReference>
<name>C5M564_CANTT</name>
<dbReference type="HOGENOM" id="CLU_382621_0_0_1"/>
<dbReference type="GO" id="GO:0003688">
    <property type="term" value="F:DNA replication origin binding"/>
    <property type="evidence" value="ECO:0007669"/>
    <property type="project" value="TreeGrafter"/>
</dbReference>
<feature type="compositionally biased region" description="Basic and acidic residues" evidence="5">
    <location>
        <begin position="197"/>
        <end position="212"/>
    </location>
</feature>
<evidence type="ECO:0000256" key="4">
    <source>
        <dbReference type="ARBA" id="ARBA00023242"/>
    </source>
</evidence>
<evidence type="ECO:0000256" key="2">
    <source>
        <dbReference type="ARBA" id="ARBA00007421"/>
    </source>
</evidence>
<comment type="subcellular location">
    <subcellularLocation>
        <location evidence="1">Nucleus</location>
    </subcellularLocation>
</comment>
<accession>C5M564</accession>
<reference evidence="8 9" key="1">
    <citation type="journal article" date="2009" name="Nature">
        <title>Evolution of pathogenicity and sexual reproduction in eight Candida genomes.</title>
        <authorList>
            <person name="Butler G."/>
            <person name="Rasmussen M.D."/>
            <person name="Lin M.F."/>
            <person name="Santos M.A."/>
            <person name="Sakthikumar S."/>
            <person name="Munro C.A."/>
            <person name="Rheinbay E."/>
            <person name="Grabherr M."/>
            <person name="Forche A."/>
            <person name="Reedy J.L."/>
            <person name="Agrafioti I."/>
            <person name="Arnaud M.B."/>
            <person name="Bates S."/>
            <person name="Brown A.J."/>
            <person name="Brunke S."/>
            <person name="Costanzo M.C."/>
            <person name="Fitzpatrick D.A."/>
            <person name="de Groot P.W."/>
            <person name="Harris D."/>
            <person name="Hoyer L.L."/>
            <person name="Hube B."/>
            <person name="Klis F.M."/>
            <person name="Kodira C."/>
            <person name="Lennard N."/>
            <person name="Logue M.E."/>
            <person name="Martin R."/>
            <person name="Neiman A.M."/>
            <person name="Nikolaou E."/>
            <person name="Quail M.A."/>
            <person name="Quinn J."/>
            <person name="Santos M.C."/>
            <person name="Schmitzberger F.F."/>
            <person name="Sherlock G."/>
            <person name="Shah P."/>
            <person name="Silverstein K.A."/>
            <person name="Skrzypek M.S."/>
            <person name="Soll D."/>
            <person name="Staggs R."/>
            <person name="Stansfield I."/>
            <person name="Stumpf M.P."/>
            <person name="Sudbery P.E."/>
            <person name="Srikantha T."/>
            <person name="Zeng Q."/>
            <person name="Berman J."/>
            <person name="Berriman M."/>
            <person name="Heitman J."/>
            <person name="Gow N.A."/>
            <person name="Lorenz M.C."/>
            <person name="Birren B.W."/>
            <person name="Kellis M."/>
            <person name="Cuomo C.A."/>
        </authorList>
    </citation>
    <scope>NUCLEOTIDE SEQUENCE [LARGE SCALE GENOMIC DNA]</scope>
    <source>
        <strain evidence="9">ATCC MYA-3404 / T1</strain>
    </source>
</reference>
<evidence type="ECO:0008006" key="10">
    <source>
        <dbReference type="Google" id="ProtNLM"/>
    </source>
</evidence>
<dbReference type="VEuPathDB" id="FungiDB:CTRG_02042"/>
<feature type="compositionally biased region" description="Basic and acidic residues" evidence="5">
    <location>
        <begin position="48"/>
        <end position="59"/>
    </location>
</feature>
<dbReference type="GeneID" id="8301632"/>
<feature type="domain" description="Origin recognition complex subunit 2 winged-helix" evidence="7">
    <location>
        <begin position="650"/>
        <end position="711"/>
    </location>
</feature>
<feature type="compositionally biased region" description="Basic residues" evidence="5">
    <location>
        <begin position="218"/>
        <end position="227"/>
    </location>
</feature>
<proteinExistence type="inferred from homology"/>
<dbReference type="Proteomes" id="UP000002037">
    <property type="component" value="Unassembled WGS sequence"/>
</dbReference>
<evidence type="ECO:0000313" key="9">
    <source>
        <dbReference type="Proteomes" id="UP000002037"/>
    </source>
</evidence>
<dbReference type="Pfam" id="PF04084">
    <property type="entry name" value="RecA-like_ORC2"/>
    <property type="match status" value="1"/>
</dbReference>